<comment type="similarity">
    <text evidence="1 7">Belongs to the universal ribosomal protein uL2 family.</text>
</comment>
<organism evidence="11 12">
    <name type="scientific">Candidatus Fimadaptatus faecigallinarum</name>
    <dbReference type="NCBI Taxonomy" id="2840814"/>
    <lineage>
        <taxon>Bacteria</taxon>
        <taxon>Bacillati</taxon>
        <taxon>Bacillota</taxon>
        <taxon>Clostridia</taxon>
        <taxon>Eubacteriales</taxon>
        <taxon>Candidatus Fimadaptatus</taxon>
    </lineage>
</organism>
<dbReference type="InterPro" id="IPR014726">
    <property type="entry name" value="Ribosomal_uL2_dom3"/>
</dbReference>
<dbReference type="PROSITE" id="PS00467">
    <property type="entry name" value="RIBOSOMAL_L2"/>
    <property type="match status" value="1"/>
</dbReference>
<protein>
    <recommendedName>
        <fullName evidence="6 7">Large ribosomal subunit protein uL2</fullName>
    </recommendedName>
</protein>
<accession>A0A9D1S4I5</accession>
<name>A0A9D1S4I5_9FIRM</name>
<proteinExistence type="inferred from homology"/>
<dbReference type="SUPFAM" id="SSF50104">
    <property type="entry name" value="Translation proteins SH3-like domain"/>
    <property type="match status" value="1"/>
</dbReference>
<evidence type="ECO:0000313" key="12">
    <source>
        <dbReference type="Proteomes" id="UP000824123"/>
    </source>
</evidence>
<dbReference type="InterPro" id="IPR022671">
    <property type="entry name" value="Ribosomal_uL2_CS"/>
</dbReference>
<evidence type="ECO:0000256" key="4">
    <source>
        <dbReference type="ARBA" id="ARBA00022980"/>
    </source>
</evidence>
<dbReference type="NCBIfam" id="TIGR01171">
    <property type="entry name" value="rplB_bact"/>
    <property type="match status" value="1"/>
</dbReference>
<dbReference type="InterPro" id="IPR022669">
    <property type="entry name" value="Ribosomal_uL2_C"/>
</dbReference>
<gene>
    <name evidence="7 11" type="primary">rplB</name>
    <name evidence="11" type="ORF">IAC59_05455</name>
</gene>
<dbReference type="InterPro" id="IPR014722">
    <property type="entry name" value="Rib_uL2_dom2"/>
</dbReference>
<dbReference type="InterPro" id="IPR022666">
    <property type="entry name" value="Ribosomal_uL2_RNA-bd_dom"/>
</dbReference>
<dbReference type="GO" id="GO:0003735">
    <property type="term" value="F:structural constituent of ribosome"/>
    <property type="evidence" value="ECO:0007669"/>
    <property type="project" value="InterPro"/>
</dbReference>
<dbReference type="FunFam" id="2.30.30.30:FF:000001">
    <property type="entry name" value="50S ribosomal protein L2"/>
    <property type="match status" value="1"/>
</dbReference>
<dbReference type="Pfam" id="PF00181">
    <property type="entry name" value="Ribosomal_L2_N"/>
    <property type="match status" value="1"/>
</dbReference>
<comment type="caution">
    <text evidence="11">The sequence shown here is derived from an EMBL/GenBank/DDBJ whole genome shotgun (WGS) entry which is preliminary data.</text>
</comment>
<feature type="domain" description="Large ribosomal subunit protein uL2 C-terminal" evidence="9">
    <location>
        <begin position="124"/>
        <end position="253"/>
    </location>
</feature>
<dbReference type="SUPFAM" id="SSF50249">
    <property type="entry name" value="Nucleic acid-binding proteins"/>
    <property type="match status" value="1"/>
</dbReference>
<dbReference type="PANTHER" id="PTHR13691:SF5">
    <property type="entry name" value="LARGE RIBOSOMAL SUBUNIT PROTEIN UL2M"/>
    <property type="match status" value="1"/>
</dbReference>
<dbReference type="FunFam" id="2.40.50.140:FF:000003">
    <property type="entry name" value="50S ribosomal protein L2"/>
    <property type="match status" value="1"/>
</dbReference>
<comment type="subunit">
    <text evidence="7">Part of the 50S ribosomal subunit. Forms a bridge to the 30S subunit in the 70S ribosome.</text>
</comment>
<sequence>MGIRVYKPTSAARRFTSVLTFEELTRKAPEKSLLAPLKKHAGRNVSGKISVRHQGGGNRRKYRIIDFKRNKDNIPAKVVAIEYDPNRSAFIALLNYADGEKRYILAPLGLKAGDTVVSGEGADIKPGNCLPIANIPLGTLIHNVEIKPGKGGQMVRSAGNAAQLMAKENGVAQIRLPSGEVRKVPLNARATIGSVGNSDHENVRIGKAGRVRHMGIRPTVRGVVMNPCDHPHGGGEGKSPVGMPAPMSPWGKPTQGVKTRKHKKYSDKLIVKRAGSK</sequence>
<evidence type="ECO:0000256" key="2">
    <source>
        <dbReference type="ARBA" id="ARBA00022730"/>
    </source>
</evidence>
<dbReference type="GO" id="GO:0002181">
    <property type="term" value="P:cytoplasmic translation"/>
    <property type="evidence" value="ECO:0007669"/>
    <property type="project" value="TreeGrafter"/>
</dbReference>
<dbReference type="Pfam" id="PF03947">
    <property type="entry name" value="Ribosomal_L2_C"/>
    <property type="match status" value="1"/>
</dbReference>
<dbReference type="GO" id="GO:0016740">
    <property type="term" value="F:transferase activity"/>
    <property type="evidence" value="ECO:0007669"/>
    <property type="project" value="InterPro"/>
</dbReference>
<dbReference type="GO" id="GO:0019843">
    <property type="term" value="F:rRNA binding"/>
    <property type="evidence" value="ECO:0007669"/>
    <property type="project" value="UniProtKB-UniRule"/>
</dbReference>
<dbReference type="Proteomes" id="UP000824123">
    <property type="component" value="Unassembled WGS sequence"/>
</dbReference>
<dbReference type="SMART" id="SM01382">
    <property type="entry name" value="Ribosomal_L2_C"/>
    <property type="match status" value="1"/>
</dbReference>
<dbReference type="Gene3D" id="2.40.50.140">
    <property type="entry name" value="Nucleic acid-binding proteins"/>
    <property type="match status" value="1"/>
</dbReference>
<keyword evidence="5 7" id="KW-0687">Ribonucleoprotein</keyword>
<dbReference type="InterPro" id="IPR002171">
    <property type="entry name" value="Ribosomal_uL2"/>
</dbReference>
<dbReference type="EMBL" id="DVNK01000035">
    <property type="protein sequence ID" value="HIU46685.1"/>
    <property type="molecule type" value="Genomic_DNA"/>
</dbReference>
<reference evidence="11" key="2">
    <citation type="journal article" date="2021" name="PeerJ">
        <title>Extensive microbial diversity within the chicken gut microbiome revealed by metagenomics and culture.</title>
        <authorList>
            <person name="Gilroy R."/>
            <person name="Ravi A."/>
            <person name="Getino M."/>
            <person name="Pursley I."/>
            <person name="Horton D.L."/>
            <person name="Alikhan N.F."/>
            <person name="Baker D."/>
            <person name="Gharbi K."/>
            <person name="Hall N."/>
            <person name="Watson M."/>
            <person name="Adriaenssens E.M."/>
            <person name="Foster-Nyarko E."/>
            <person name="Jarju S."/>
            <person name="Secka A."/>
            <person name="Antonio M."/>
            <person name="Oren A."/>
            <person name="Chaudhuri R.R."/>
            <person name="La Ragione R."/>
            <person name="Hildebrand F."/>
            <person name="Pallen M.J."/>
        </authorList>
    </citation>
    <scope>NUCLEOTIDE SEQUENCE</scope>
    <source>
        <strain evidence="11">ChiSxjej2B14-8506</strain>
    </source>
</reference>
<dbReference type="SMART" id="SM01383">
    <property type="entry name" value="Ribosomal_L2"/>
    <property type="match status" value="1"/>
</dbReference>
<keyword evidence="2 7" id="KW-0699">rRNA-binding</keyword>
<reference evidence="11" key="1">
    <citation type="submission" date="2020-10" db="EMBL/GenBank/DDBJ databases">
        <authorList>
            <person name="Gilroy R."/>
        </authorList>
    </citation>
    <scope>NUCLEOTIDE SEQUENCE</scope>
    <source>
        <strain evidence="11">ChiSxjej2B14-8506</strain>
    </source>
</reference>
<keyword evidence="3 7" id="KW-0694">RNA-binding</keyword>
<evidence type="ECO:0000256" key="5">
    <source>
        <dbReference type="ARBA" id="ARBA00023274"/>
    </source>
</evidence>
<evidence type="ECO:0000256" key="3">
    <source>
        <dbReference type="ARBA" id="ARBA00022884"/>
    </source>
</evidence>
<dbReference type="PANTHER" id="PTHR13691">
    <property type="entry name" value="RIBOSOMAL PROTEIN L2"/>
    <property type="match status" value="1"/>
</dbReference>
<evidence type="ECO:0000256" key="6">
    <source>
        <dbReference type="ARBA" id="ARBA00035242"/>
    </source>
</evidence>
<evidence type="ECO:0000313" key="11">
    <source>
        <dbReference type="EMBL" id="HIU46685.1"/>
    </source>
</evidence>
<evidence type="ECO:0000256" key="8">
    <source>
        <dbReference type="SAM" id="MobiDB-lite"/>
    </source>
</evidence>
<dbReference type="InterPro" id="IPR008991">
    <property type="entry name" value="Translation_prot_SH3-like_sf"/>
</dbReference>
<keyword evidence="4 7" id="KW-0689">Ribosomal protein</keyword>
<evidence type="ECO:0000256" key="1">
    <source>
        <dbReference type="ARBA" id="ARBA00005636"/>
    </source>
</evidence>
<dbReference type="InterPro" id="IPR005880">
    <property type="entry name" value="Ribosomal_uL2_bac/org-type"/>
</dbReference>
<feature type="domain" description="Large ribosomal subunit protein uL2 RNA-binding" evidence="10">
    <location>
        <begin position="42"/>
        <end position="118"/>
    </location>
</feature>
<dbReference type="Gene3D" id="4.10.950.10">
    <property type="entry name" value="Ribosomal protein L2, domain 3"/>
    <property type="match status" value="1"/>
</dbReference>
<evidence type="ECO:0000256" key="7">
    <source>
        <dbReference type="HAMAP-Rule" id="MF_01320"/>
    </source>
</evidence>
<dbReference type="InterPro" id="IPR012340">
    <property type="entry name" value="NA-bd_OB-fold"/>
</dbReference>
<dbReference type="PIRSF" id="PIRSF002158">
    <property type="entry name" value="Ribosomal_L2"/>
    <property type="match status" value="1"/>
</dbReference>
<feature type="region of interest" description="Disordered" evidence="8">
    <location>
        <begin position="230"/>
        <end position="277"/>
    </location>
</feature>
<comment type="function">
    <text evidence="7">One of the primary rRNA binding proteins. Required for association of the 30S and 50S subunits to form the 70S ribosome, for tRNA binding and peptide bond formation. It has been suggested to have peptidyltransferase activity; this is somewhat controversial. Makes several contacts with the 16S rRNA in the 70S ribosome.</text>
</comment>
<evidence type="ECO:0000259" key="10">
    <source>
        <dbReference type="SMART" id="SM01383"/>
    </source>
</evidence>
<dbReference type="FunFam" id="4.10.950.10:FF:000001">
    <property type="entry name" value="50S ribosomal protein L2"/>
    <property type="match status" value="1"/>
</dbReference>
<dbReference type="GO" id="GO:0015934">
    <property type="term" value="C:large ribosomal subunit"/>
    <property type="evidence" value="ECO:0007669"/>
    <property type="project" value="InterPro"/>
</dbReference>
<dbReference type="AlphaFoldDB" id="A0A9D1S4I5"/>
<evidence type="ECO:0000259" key="9">
    <source>
        <dbReference type="SMART" id="SM01382"/>
    </source>
</evidence>
<dbReference type="Gene3D" id="2.30.30.30">
    <property type="match status" value="1"/>
</dbReference>
<dbReference type="HAMAP" id="MF_01320_B">
    <property type="entry name" value="Ribosomal_uL2_B"/>
    <property type="match status" value="1"/>
</dbReference>